<dbReference type="AlphaFoldDB" id="A0AAE1RMY9"/>
<dbReference type="Proteomes" id="UP001291623">
    <property type="component" value="Unassembled WGS sequence"/>
</dbReference>
<evidence type="ECO:0000313" key="2">
    <source>
        <dbReference type="Proteomes" id="UP001291623"/>
    </source>
</evidence>
<organism evidence="1 2">
    <name type="scientific">Anisodus tanguticus</name>
    <dbReference type="NCBI Taxonomy" id="243964"/>
    <lineage>
        <taxon>Eukaryota</taxon>
        <taxon>Viridiplantae</taxon>
        <taxon>Streptophyta</taxon>
        <taxon>Embryophyta</taxon>
        <taxon>Tracheophyta</taxon>
        <taxon>Spermatophyta</taxon>
        <taxon>Magnoliopsida</taxon>
        <taxon>eudicotyledons</taxon>
        <taxon>Gunneridae</taxon>
        <taxon>Pentapetalae</taxon>
        <taxon>asterids</taxon>
        <taxon>lamiids</taxon>
        <taxon>Solanales</taxon>
        <taxon>Solanaceae</taxon>
        <taxon>Solanoideae</taxon>
        <taxon>Hyoscyameae</taxon>
        <taxon>Anisodus</taxon>
    </lineage>
</organism>
<name>A0AAE1RMY9_9SOLA</name>
<gene>
    <name evidence="1" type="ORF">RND71_026852</name>
</gene>
<keyword evidence="2" id="KW-1185">Reference proteome</keyword>
<protein>
    <submittedName>
        <fullName evidence="1">Uncharacterized protein</fullName>
    </submittedName>
</protein>
<proteinExistence type="predicted"/>
<evidence type="ECO:0000313" key="1">
    <source>
        <dbReference type="EMBL" id="KAK4354658.1"/>
    </source>
</evidence>
<reference evidence="1" key="1">
    <citation type="submission" date="2023-12" db="EMBL/GenBank/DDBJ databases">
        <title>Genome assembly of Anisodus tanguticus.</title>
        <authorList>
            <person name="Wang Y.-J."/>
        </authorList>
    </citation>
    <scope>NUCLEOTIDE SEQUENCE</scope>
    <source>
        <strain evidence="1">KB-2021</strain>
        <tissue evidence="1">Leaf</tissue>
    </source>
</reference>
<comment type="caution">
    <text evidence="1">The sequence shown here is derived from an EMBL/GenBank/DDBJ whole genome shotgun (WGS) entry which is preliminary data.</text>
</comment>
<dbReference type="EMBL" id="JAVYJV010000014">
    <property type="protein sequence ID" value="KAK4354658.1"/>
    <property type="molecule type" value="Genomic_DNA"/>
</dbReference>
<sequence length="65" mass="7327">MAQIAEIHVMQKLQKEKMKITKNEDNKTYGSGNCYSWLGKKVSCATRQLLSCAGSKHAICDYEDT</sequence>
<accession>A0AAE1RMY9</accession>